<dbReference type="RefSeq" id="WP_012596938.1">
    <property type="nucleotide sequence ID" value="NC_011726.1"/>
</dbReference>
<reference evidence="3" key="1">
    <citation type="journal article" date="2011" name="MBio">
        <title>Novel metabolic attributes of the genus Cyanothece, comprising a group of unicellular nitrogen-fixing Cyanobacteria.</title>
        <authorList>
            <person name="Bandyopadhyay A."/>
            <person name="Elvitigala T."/>
            <person name="Welsh E."/>
            <person name="Stockel J."/>
            <person name="Liberton M."/>
            <person name="Min H."/>
            <person name="Sherman L.A."/>
            <person name="Pakrasi H.B."/>
        </authorList>
    </citation>
    <scope>NUCLEOTIDE SEQUENCE [LARGE SCALE GENOMIC DNA]</scope>
    <source>
        <strain evidence="3">PCC 8801</strain>
    </source>
</reference>
<feature type="chain" id="PRO_5002858675" evidence="1">
    <location>
        <begin position="27"/>
        <end position="191"/>
    </location>
</feature>
<evidence type="ECO:0000256" key="1">
    <source>
        <dbReference type="SAM" id="SignalP"/>
    </source>
</evidence>
<dbReference type="AlphaFoldDB" id="B7K2X9"/>
<dbReference type="EMBL" id="CP001287">
    <property type="protein sequence ID" value="ACK67680.1"/>
    <property type="molecule type" value="Genomic_DNA"/>
</dbReference>
<gene>
    <name evidence="2" type="ordered locus">PCC8801_3725</name>
</gene>
<evidence type="ECO:0000313" key="3">
    <source>
        <dbReference type="Proteomes" id="UP000008204"/>
    </source>
</evidence>
<feature type="signal peptide" evidence="1">
    <location>
        <begin position="1"/>
        <end position="26"/>
    </location>
</feature>
<keyword evidence="3" id="KW-1185">Reference proteome</keyword>
<sequence length="191" mass="21118">MNKSRIVAGLALAASLSAVSVAPAQAESPDKEVLMAQLRGHTIEDPIEVISQDWLKFRFEDYAIGRIRGVTGDVAQVETIAPRYVKIGDSDVWRITTRMPKRWPTLVPGADVIMKVVDGEWVIVSDKKQDLNVLYAYAMPQWVSRLDLKEVKLIERTAIDWSRPDVSLPPLAPGTAVIEPAPEPAPVPGLW</sequence>
<dbReference type="Proteomes" id="UP000008204">
    <property type="component" value="Chromosome"/>
</dbReference>
<name>B7K2X9_RIPO1</name>
<dbReference type="OrthoDB" id="423383at2"/>
<keyword evidence="1" id="KW-0732">Signal</keyword>
<organism evidence="2 3">
    <name type="scientific">Rippkaea orientalis (strain PCC 8801 / RF-1)</name>
    <name type="common">Cyanothece sp. (strain PCC 8801)</name>
    <dbReference type="NCBI Taxonomy" id="41431"/>
    <lineage>
        <taxon>Bacteria</taxon>
        <taxon>Bacillati</taxon>
        <taxon>Cyanobacteriota</taxon>
        <taxon>Cyanophyceae</taxon>
        <taxon>Oscillatoriophycideae</taxon>
        <taxon>Chroococcales</taxon>
        <taxon>Aphanothecaceae</taxon>
        <taxon>Rippkaea</taxon>
        <taxon>Rippkaea orientalis</taxon>
    </lineage>
</organism>
<evidence type="ECO:0000313" key="2">
    <source>
        <dbReference type="EMBL" id="ACK67680.1"/>
    </source>
</evidence>
<dbReference type="eggNOG" id="ENOG5033RV5">
    <property type="taxonomic scope" value="Bacteria"/>
</dbReference>
<proteinExistence type="predicted"/>
<accession>B7K2X9</accession>
<dbReference type="KEGG" id="cyp:PCC8801_3725"/>
<protein>
    <submittedName>
        <fullName evidence="2">Uncharacterized protein</fullName>
    </submittedName>
</protein>
<dbReference type="HOGENOM" id="CLU_125369_0_0_3"/>